<dbReference type="PANTHER" id="PTHR37826">
    <property type="entry name" value="FLOTILLIN BAND_7_5 DOMAIN PROTEIN"/>
    <property type="match status" value="1"/>
</dbReference>
<dbReference type="SUPFAM" id="SSF117892">
    <property type="entry name" value="Band 7/SPFH domain"/>
    <property type="match status" value="1"/>
</dbReference>
<dbReference type="EMBL" id="NGKA01000018">
    <property type="protein sequence ID" value="RSU09839.1"/>
    <property type="molecule type" value="Genomic_DNA"/>
</dbReference>
<feature type="domain" description="SPFH" evidence="2">
    <location>
        <begin position="57"/>
        <end position="269"/>
    </location>
</feature>
<gene>
    <name evidence="3" type="ORF">CBF29_10740</name>
</gene>
<feature type="region of interest" description="Disordered" evidence="1">
    <location>
        <begin position="325"/>
        <end position="347"/>
    </location>
</feature>
<dbReference type="CDD" id="cd03408">
    <property type="entry name" value="SPFH_like_u1"/>
    <property type="match status" value="1"/>
</dbReference>
<sequence length="407" mass="44053">MGIIKAAASSVSGSLADQWLEIIEPEQLTSKTLITKGVQIVRSRRNGSNTKQTDGVITDGSVIHVYPNTMMLLIDGGKIIDFTAEEGYYTVKNDSAPSMFQGDLRASIAESFSRFKYGGTTPKNQQVVYINLQEITDIKFGTRAPLNYFDNFYNAELFLRAHGSYSIKITDPVLFYGEVASKSSVHLETDDLPKQFLDEFLTALQTSIAKMSVAGVQISHLVAKSQELSQYMSHALDDEWRERRGIEVVSAAVASISYDDDSKELIQMRNKGAMLSDASIREGFVQGSVASGLEQAGSNPSGSATAFMGMGMGMGAAGNFMGEASKTNREQAAAQAKQPSAKDSWICPNDGTENTGKFCSECGEPRPAVQGDGIQMRCSECHEIITIHGSMPKFCPECGKPFSGTAI</sequence>
<accession>A0A430AP10</accession>
<protein>
    <submittedName>
        <fullName evidence="3">Virion core protein</fullName>
    </submittedName>
</protein>
<dbReference type="InterPro" id="IPR036013">
    <property type="entry name" value="Band_7/SPFH_dom_sf"/>
</dbReference>
<organism evidence="3 4">
    <name type="scientific">Vagococcus elongatus</name>
    <dbReference type="NCBI Taxonomy" id="180344"/>
    <lineage>
        <taxon>Bacteria</taxon>
        <taxon>Bacillati</taxon>
        <taxon>Bacillota</taxon>
        <taxon>Bacilli</taxon>
        <taxon>Lactobacillales</taxon>
        <taxon>Enterococcaceae</taxon>
        <taxon>Vagococcus</taxon>
    </lineage>
</organism>
<evidence type="ECO:0000259" key="2">
    <source>
        <dbReference type="Pfam" id="PF13421"/>
    </source>
</evidence>
<evidence type="ECO:0000313" key="4">
    <source>
        <dbReference type="Proteomes" id="UP000287605"/>
    </source>
</evidence>
<reference evidence="3 4" key="1">
    <citation type="submission" date="2017-05" db="EMBL/GenBank/DDBJ databases">
        <title>Vagococcus spp. assemblies.</title>
        <authorList>
            <person name="Gulvik C.A."/>
        </authorList>
    </citation>
    <scope>NUCLEOTIDE SEQUENCE [LARGE SCALE GENOMIC DNA]</scope>
    <source>
        <strain evidence="3 4">CCUG 51432</strain>
    </source>
</reference>
<comment type="caution">
    <text evidence="3">The sequence shown here is derived from an EMBL/GenBank/DDBJ whole genome shotgun (WGS) entry which is preliminary data.</text>
</comment>
<proteinExistence type="predicted"/>
<dbReference type="InterPro" id="IPR033880">
    <property type="entry name" value="SPFH_YdjI"/>
</dbReference>
<dbReference type="Proteomes" id="UP000287605">
    <property type="component" value="Unassembled WGS sequence"/>
</dbReference>
<dbReference type="OrthoDB" id="9764015at2"/>
<dbReference type="AlphaFoldDB" id="A0A430AP10"/>
<dbReference type="RefSeq" id="WP_126809729.1">
    <property type="nucleotide sequence ID" value="NZ_NGKA01000018.1"/>
</dbReference>
<evidence type="ECO:0000256" key="1">
    <source>
        <dbReference type="SAM" id="MobiDB-lite"/>
    </source>
</evidence>
<evidence type="ECO:0000313" key="3">
    <source>
        <dbReference type="EMBL" id="RSU09839.1"/>
    </source>
</evidence>
<dbReference type="Pfam" id="PF13421">
    <property type="entry name" value="Band_7_1"/>
    <property type="match status" value="1"/>
</dbReference>
<keyword evidence="4" id="KW-1185">Reference proteome</keyword>
<dbReference type="PANTHER" id="PTHR37826:SF2">
    <property type="entry name" value="ZINC-RIBBON DOMAIN-CONTAINING PROTEIN"/>
    <property type="match status" value="1"/>
</dbReference>
<name>A0A430AP10_9ENTE</name>